<comment type="caution">
    <text evidence="2">The sequence shown here is derived from an EMBL/GenBank/DDBJ whole genome shotgun (WGS) entry which is preliminary data.</text>
</comment>
<reference evidence="3" key="1">
    <citation type="submission" date="2016-06" db="EMBL/GenBank/DDBJ databases">
        <title>Parallel loss of symbiosis genes in relatives of nitrogen-fixing non-legume Parasponia.</title>
        <authorList>
            <person name="Van Velzen R."/>
            <person name="Holmer R."/>
            <person name="Bu F."/>
            <person name="Rutten L."/>
            <person name="Van Zeijl A."/>
            <person name="Liu W."/>
            <person name="Santuari L."/>
            <person name="Cao Q."/>
            <person name="Sharma T."/>
            <person name="Shen D."/>
            <person name="Roswanjaya Y."/>
            <person name="Wardhani T."/>
            <person name="Kalhor M.S."/>
            <person name="Jansen J."/>
            <person name="Van den Hoogen J."/>
            <person name="Gungor B."/>
            <person name="Hartog M."/>
            <person name="Hontelez J."/>
            <person name="Verver J."/>
            <person name="Yang W.-C."/>
            <person name="Schijlen E."/>
            <person name="Repin R."/>
            <person name="Schilthuizen M."/>
            <person name="Schranz E."/>
            <person name="Heidstra R."/>
            <person name="Miyata K."/>
            <person name="Fedorova E."/>
            <person name="Kohlen W."/>
            <person name="Bisseling T."/>
            <person name="Smit S."/>
            <person name="Geurts R."/>
        </authorList>
    </citation>
    <scope>NUCLEOTIDE SEQUENCE [LARGE SCALE GENOMIC DNA]</scope>
    <source>
        <strain evidence="3">cv. WU1-14</strain>
    </source>
</reference>
<accession>A0A2P5BN57</accession>
<dbReference type="AlphaFoldDB" id="A0A2P5BN57"/>
<proteinExistence type="predicted"/>
<dbReference type="EMBL" id="JXTB01000248">
    <property type="protein sequence ID" value="PON50236.1"/>
    <property type="molecule type" value="Genomic_DNA"/>
</dbReference>
<organism evidence="2 3">
    <name type="scientific">Parasponia andersonii</name>
    <name type="common">Sponia andersonii</name>
    <dbReference type="NCBI Taxonomy" id="3476"/>
    <lineage>
        <taxon>Eukaryota</taxon>
        <taxon>Viridiplantae</taxon>
        <taxon>Streptophyta</taxon>
        <taxon>Embryophyta</taxon>
        <taxon>Tracheophyta</taxon>
        <taxon>Spermatophyta</taxon>
        <taxon>Magnoliopsida</taxon>
        <taxon>eudicotyledons</taxon>
        <taxon>Gunneridae</taxon>
        <taxon>Pentapetalae</taxon>
        <taxon>rosids</taxon>
        <taxon>fabids</taxon>
        <taxon>Rosales</taxon>
        <taxon>Cannabaceae</taxon>
        <taxon>Parasponia</taxon>
    </lineage>
</organism>
<evidence type="ECO:0000313" key="2">
    <source>
        <dbReference type="EMBL" id="PON50236.1"/>
    </source>
</evidence>
<name>A0A2P5BN57_PARAD</name>
<dbReference type="OrthoDB" id="1928087at2759"/>
<protein>
    <submittedName>
        <fullName evidence="2">Uncharacterized protein</fullName>
    </submittedName>
</protein>
<gene>
    <name evidence="2" type="ORF">PanWU01x14_224320</name>
</gene>
<dbReference type="Proteomes" id="UP000237105">
    <property type="component" value="Unassembled WGS sequence"/>
</dbReference>
<evidence type="ECO:0000313" key="3">
    <source>
        <dbReference type="Proteomes" id="UP000237105"/>
    </source>
</evidence>
<feature type="compositionally biased region" description="Basic and acidic residues" evidence="1">
    <location>
        <begin position="70"/>
        <end position="81"/>
    </location>
</feature>
<keyword evidence="3" id="KW-1185">Reference proteome</keyword>
<feature type="region of interest" description="Disordered" evidence="1">
    <location>
        <begin position="34"/>
        <end position="88"/>
    </location>
</feature>
<evidence type="ECO:0000256" key="1">
    <source>
        <dbReference type="SAM" id="MobiDB-lite"/>
    </source>
</evidence>
<sequence length="187" mass="21502">MNLSIREMGAVVGPIPEPRTVRRVMRIARDPTIGIPKGLLSRNSDPRLNCRRDQKPQGSSDPKGLLSRNSDPRLNCRRDQKPQGSSDWMQWKTAPRLRTRTGHLMRFWIEKNTVDDERTTYMKATHSKEHRRVFAGSHPRLSDPAWSSEICELARAREQLENPASAVQDTWTTGVKPLQHYVCNHTK</sequence>
<feature type="compositionally biased region" description="Basic and acidic residues" evidence="1">
    <location>
        <begin position="44"/>
        <end position="55"/>
    </location>
</feature>